<organism evidence="2 3">
    <name type="scientific">Asbolus verrucosus</name>
    <name type="common">Desert ironclad beetle</name>
    <dbReference type="NCBI Taxonomy" id="1661398"/>
    <lineage>
        <taxon>Eukaryota</taxon>
        <taxon>Metazoa</taxon>
        <taxon>Ecdysozoa</taxon>
        <taxon>Arthropoda</taxon>
        <taxon>Hexapoda</taxon>
        <taxon>Insecta</taxon>
        <taxon>Pterygota</taxon>
        <taxon>Neoptera</taxon>
        <taxon>Endopterygota</taxon>
        <taxon>Coleoptera</taxon>
        <taxon>Polyphaga</taxon>
        <taxon>Cucujiformia</taxon>
        <taxon>Tenebrionidae</taxon>
        <taxon>Pimeliinae</taxon>
        <taxon>Asbolus</taxon>
    </lineage>
</organism>
<evidence type="ECO:0000313" key="2">
    <source>
        <dbReference type="EMBL" id="RZC32028.1"/>
    </source>
</evidence>
<evidence type="ECO:0000313" key="3">
    <source>
        <dbReference type="Proteomes" id="UP000292052"/>
    </source>
</evidence>
<dbReference type="EMBL" id="QDEB01100672">
    <property type="protein sequence ID" value="RZC32028.1"/>
    <property type="molecule type" value="Genomic_DNA"/>
</dbReference>
<reference evidence="2 3" key="1">
    <citation type="submission" date="2017-03" db="EMBL/GenBank/DDBJ databases">
        <title>Genome of the blue death feigning beetle - Asbolus verrucosus.</title>
        <authorList>
            <person name="Rider S.D."/>
        </authorList>
    </citation>
    <scope>NUCLEOTIDE SEQUENCE [LARGE SCALE GENOMIC DNA]</scope>
    <source>
        <strain evidence="2">Butters</strain>
        <tissue evidence="2">Head and leg muscle</tissue>
    </source>
</reference>
<protein>
    <submittedName>
        <fullName evidence="2">Uncharacterized protein</fullName>
    </submittedName>
</protein>
<gene>
    <name evidence="2" type="ORF">BDFB_000060</name>
</gene>
<dbReference type="AlphaFoldDB" id="A0A482VHU8"/>
<feature type="region of interest" description="Disordered" evidence="1">
    <location>
        <begin position="1"/>
        <end position="32"/>
    </location>
</feature>
<sequence>MWQPARWRAPATPHRAGNLDGTSSTHIGHAGV</sequence>
<dbReference type="Proteomes" id="UP000292052">
    <property type="component" value="Unassembled WGS sequence"/>
</dbReference>
<proteinExistence type="predicted"/>
<evidence type="ECO:0000256" key="1">
    <source>
        <dbReference type="SAM" id="MobiDB-lite"/>
    </source>
</evidence>
<comment type="caution">
    <text evidence="2">The sequence shown here is derived from an EMBL/GenBank/DDBJ whole genome shotgun (WGS) entry which is preliminary data.</text>
</comment>
<accession>A0A482VHU8</accession>
<name>A0A482VHU8_ASBVE</name>
<keyword evidence="3" id="KW-1185">Reference proteome</keyword>